<evidence type="ECO:0000313" key="3">
    <source>
        <dbReference type="EMBL" id="MCQ1057802.1"/>
    </source>
</evidence>
<dbReference type="Pfam" id="PF19327">
    <property type="entry name" value="Ap4A_phos_N"/>
    <property type="match status" value="1"/>
</dbReference>
<protein>
    <submittedName>
        <fullName evidence="3">DUF4922 domain-containing protein</fullName>
    </submittedName>
</protein>
<dbReference type="InterPro" id="IPR043171">
    <property type="entry name" value="Ap4A_phos1/2-like"/>
</dbReference>
<reference evidence="3 4" key="1">
    <citation type="submission" date="2022-07" db="EMBL/GenBank/DDBJ databases">
        <title>Photobacterium pectinilyticum sp. nov., a marine bacterium isolated from surface seawater of Qingdao offshore.</title>
        <authorList>
            <person name="Wang X."/>
        </authorList>
    </citation>
    <scope>NUCLEOTIDE SEQUENCE [LARGE SCALE GENOMIC DNA]</scope>
    <source>
        <strain evidence="3 4">ZSDE20</strain>
    </source>
</reference>
<dbReference type="EMBL" id="JANEYT010000011">
    <property type="protein sequence ID" value="MCQ1057802.1"/>
    <property type="molecule type" value="Genomic_DNA"/>
</dbReference>
<evidence type="ECO:0000313" key="4">
    <source>
        <dbReference type="Proteomes" id="UP001524460"/>
    </source>
</evidence>
<dbReference type="InterPro" id="IPR045759">
    <property type="entry name" value="Ap4A_phos1/2_N"/>
</dbReference>
<gene>
    <name evidence="3" type="ORF">NHN17_06970</name>
</gene>
<keyword evidence="4" id="KW-1185">Reference proteome</keyword>
<organism evidence="3 4">
    <name type="scientific">Photobacterium pectinilyticum</name>
    <dbReference type="NCBI Taxonomy" id="2906793"/>
    <lineage>
        <taxon>Bacteria</taxon>
        <taxon>Pseudomonadati</taxon>
        <taxon>Pseudomonadota</taxon>
        <taxon>Gammaproteobacteria</taxon>
        <taxon>Vibrionales</taxon>
        <taxon>Vibrionaceae</taxon>
        <taxon>Photobacterium</taxon>
    </lineage>
</organism>
<proteinExistence type="predicted"/>
<name>A0ABT1MZ64_9GAMM</name>
<comment type="caution">
    <text evidence="3">The sequence shown here is derived from an EMBL/GenBank/DDBJ whole genome shotgun (WGS) entry which is preliminary data.</text>
</comment>
<dbReference type="InterPro" id="IPR019200">
    <property type="entry name" value="ATP_adenylylTrfase_C"/>
</dbReference>
<dbReference type="Gene3D" id="3.30.428.70">
    <property type="match status" value="1"/>
</dbReference>
<sequence>MSDKTETLWDKASRVSERALAAGSLMPIVTDAQLIEEEGVSYFAHVVTANATEKFRATSTQGNPFLPYEQSLYVDEAGQQHVCLLNKFPVLSPHLLICSKAFIPQQSCLTLHDFQAWVTGFDHPDVFGFYNSGPQAGASQAHRHMQLVRSPIPLEKVISQGELPFVHCLALLHTLDAAELYKHYLSMMTQLGLLADNVGGDCTPYNLLLTERWMLLFPRSTNNIEGIFANGLNYSGRFLVKQAEQLEWLQQYGLMNYLANCSL</sequence>
<feature type="domain" description="ATP adenylyltransferase C-terminal" evidence="1">
    <location>
        <begin position="162"/>
        <end position="262"/>
    </location>
</feature>
<dbReference type="RefSeq" id="WP_255041475.1">
    <property type="nucleotide sequence ID" value="NZ_JANEYT010000011.1"/>
</dbReference>
<dbReference type="PANTHER" id="PTHR38420:SF1">
    <property type="entry name" value="PUTATIVE (AFU_ORTHOLOGUE AFUA_5G14690)-RELATED"/>
    <property type="match status" value="1"/>
</dbReference>
<dbReference type="PIRSF" id="PIRSF000846">
    <property type="entry name" value="ATP_adenylyltr"/>
    <property type="match status" value="1"/>
</dbReference>
<evidence type="ECO:0000259" key="1">
    <source>
        <dbReference type="Pfam" id="PF09830"/>
    </source>
</evidence>
<dbReference type="InterPro" id="IPR009163">
    <property type="entry name" value="Ap4A_phos1/2"/>
</dbReference>
<dbReference type="SUPFAM" id="SSF54197">
    <property type="entry name" value="HIT-like"/>
    <property type="match status" value="1"/>
</dbReference>
<dbReference type="InterPro" id="IPR036265">
    <property type="entry name" value="HIT-like_sf"/>
</dbReference>
<evidence type="ECO:0000259" key="2">
    <source>
        <dbReference type="Pfam" id="PF19327"/>
    </source>
</evidence>
<dbReference type="Pfam" id="PF09830">
    <property type="entry name" value="ATP_transf"/>
    <property type="match status" value="1"/>
</dbReference>
<accession>A0ABT1MZ64</accession>
<dbReference type="Proteomes" id="UP001524460">
    <property type="component" value="Unassembled WGS sequence"/>
</dbReference>
<feature type="domain" description="Ap4A phosphorylase 1/2 N-terminal" evidence="2">
    <location>
        <begin position="4"/>
        <end position="153"/>
    </location>
</feature>
<dbReference type="PANTHER" id="PTHR38420">
    <property type="entry name" value="AP-4-A PHOSPHORYLASE II"/>
    <property type="match status" value="1"/>
</dbReference>